<dbReference type="OrthoDB" id="370725at2"/>
<dbReference type="AlphaFoldDB" id="M7NWT4"/>
<keyword evidence="4" id="KW-0233">DNA recombination</keyword>
<dbReference type="PATRIC" id="fig|1279009.4.peg.1980"/>
<evidence type="ECO:0000313" key="6">
    <source>
        <dbReference type="EMBL" id="EMR02914.1"/>
    </source>
</evidence>
<keyword evidence="7" id="KW-1185">Reference proteome</keyword>
<accession>M7NWT4</accession>
<evidence type="ECO:0000313" key="7">
    <source>
        <dbReference type="Proteomes" id="UP000011910"/>
    </source>
</evidence>
<name>M7NWT4_9BACT</name>
<dbReference type="Pfam" id="PF02646">
    <property type="entry name" value="RmuC"/>
    <property type="match status" value="1"/>
</dbReference>
<comment type="caution">
    <text evidence="6">The sequence shown here is derived from an EMBL/GenBank/DDBJ whole genome shotgun (WGS) entry which is preliminary data.</text>
</comment>
<comment type="function">
    <text evidence="1">Involved in DNA recombination.</text>
</comment>
<evidence type="ECO:0000256" key="1">
    <source>
        <dbReference type="ARBA" id="ARBA00003416"/>
    </source>
</evidence>
<dbReference type="InterPro" id="IPR003798">
    <property type="entry name" value="DNA_recombination_RmuC"/>
</dbReference>
<dbReference type="GO" id="GO:0006310">
    <property type="term" value="P:DNA recombination"/>
    <property type="evidence" value="ECO:0007669"/>
    <property type="project" value="UniProtKB-KW"/>
</dbReference>
<dbReference type="PANTHER" id="PTHR30563">
    <property type="entry name" value="DNA RECOMBINATION PROTEIN RMUC"/>
    <property type="match status" value="1"/>
</dbReference>
<dbReference type="PANTHER" id="PTHR30563:SF0">
    <property type="entry name" value="DNA RECOMBINATION PROTEIN RMUC"/>
    <property type="match status" value="1"/>
</dbReference>
<dbReference type="EMBL" id="AODQ01000041">
    <property type="protein sequence ID" value="EMR02914.1"/>
    <property type="molecule type" value="Genomic_DNA"/>
</dbReference>
<feature type="coiled-coil region" evidence="5">
    <location>
        <begin position="25"/>
        <end position="171"/>
    </location>
</feature>
<evidence type="ECO:0000256" key="5">
    <source>
        <dbReference type="SAM" id="Coils"/>
    </source>
</evidence>
<protein>
    <submittedName>
        <fullName evidence="6">DNA recombination protein rmuC</fullName>
    </submittedName>
</protein>
<organism evidence="6 7">
    <name type="scientific">Cesiribacter andamanensis AMV16</name>
    <dbReference type="NCBI Taxonomy" id="1279009"/>
    <lineage>
        <taxon>Bacteria</taxon>
        <taxon>Pseudomonadati</taxon>
        <taxon>Bacteroidota</taxon>
        <taxon>Cytophagia</taxon>
        <taxon>Cytophagales</taxon>
        <taxon>Cesiribacteraceae</taxon>
        <taxon>Cesiribacter</taxon>
    </lineage>
</organism>
<gene>
    <name evidence="6" type="primary">rmuC</name>
    <name evidence="6" type="ORF">ADICEAN_01952</name>
</gene>
<dbReference type="eggNOG" id="COG1322">
    <property type="taxonomic scope" value="Bacteria"/>
</dbReference>
<proteinExistence type="inferred from homology"/>
<dbReference type="STRING" id="1279009.ADICEAN_01952"/>
<dbReference type="Proteomes" id="UP000011910">
    <property type="component" value="Unassembled WGS sequence"/>
</dbReference>
<sequence>MGVSLYLFKKAKEQELKALDARQGQQLAQDRYQRLQQQQDRLQQEREQLQFAEADLRSSLVEAQTTNRHLQEKLLTQKEELRQLQEQLRQQFENLAQKVLNQQREQLAESNSERMRLILDPLKERIASFEKRVENNQEQQSVQSQLMKSELERLAKLNLQMSEEARNLTQALKGDNKTQGNWGELVLERILESSGLQRGSEYLLQGEELGLRSEEGQQQRPDVIVKLPEGRHLIIDAKVSLVAYERFCSCLEEAERSQYLRQHVLSIRSHVKGLSDKHYHRLHKLNAPDFVLLFLPIEACFSLALSADGDDLFGYAWERKVVIVSPTTLLATLRTTASIWKYEKQNQNALQIAEESGKLYDKFFGFVQELEKVGGMLDRSREAYEEAMKKLSTGKGNLLGRAEKLKAMGINAKKSMGELGIGSNNEAVEG</sequence>
<keyword evidence="3 5" id="KW-0175">Coiled coil</keyword>
<reference evidence="6 7" key="1">
    <citation type="journal article" date="2013" name="Genome Announc.">
        <title>Draft Genome Sequence of Cesiribacter andamanensis Strain AMV16T, Isolated from a Soil Sample from a Mud Volcano in the Andaman Islands, India.</title>
        <authorList>
            <person name="Shivaji S."/>
            <person name="Ara S."/>
            <person name="Begum Z."/>
            <person name="Srinivas T.N."/>
            <person name="Singh A."/>
            <person name="Kumar Pinnaka A."/>
        </authorList>
    </citation>
    <scope>NUCLEOTIDE SEQUENCE [LARGE SCALE GENOMIC DNA]</scope>
    <source>
        <strain evidence="6 7">AMV16</strain>
    </source>
</reference>
<evidence type="ECO:0000256" key="2">
    <source>
        <dbReference type="ARBA" id="ARBA00009840"/>
    </source>
</evidence>
<evidence type="ECO:0000256" key="4">
    <source>
        <dbReference type="ARBA" id="ARBA00023172"/>
    </source>
</evidence>
<comment type="similarity">
    <text evidence="2">Belongs to the RmuC family.</text>
</comment>
<evidence type="ECO:0000256" key="3">
    <source>
        <dbReference type="ARBA" id="ARBA00023054"/>
    </source>
</evidence>